<comment type="caution">
    <text evidence="1">The sequence shown here is derived from an EMBL/GenBank/DDBJ whole genome shotgun (WGS) entry which is preliminary data.</text>
</comment>
<name>A0A2T6BE04_9RHOB</name>
<dbReference type="RefSeq" id="WP_107846635.1">
    <property type="nucleotide sequence ID" value="NZ_QBKS01000002.1"/>
</dbReference>
<gene>
    <name evidence="1" type="ORF">C8N43_3099</name>
</gene>
<reference evidence="1 2" key="1">
    <citation type="submission" date="2018-04" db="EMBL/GenBank/DDBJ databases">
        <title>Genomic Encyclopedia of Archaeal and Bacterial Type Strains, Phase II (KMG-II): from individual species to whole genera.</title>
        <authorList>
            <person name="Goeker M."/>
        </authorList>
    </citation>
    <scope>NUCLEOTIDE SEQUENCE [LARGE SCALE GENOMIC DNA]</scope>
    <source>
        <strain evidence="1 2">DSM 100977</strain>
    </source>
</reference>
<dbReference type="EMBL" id="QBKS01000002">
    <property type="protein sequence ID" value="PTX54286.1"/>
    <property type="molecule type" value="Genomic_DNA"/>
</dbReference>
<organism evidence="1 2">
    <name type="scientific">Litoreibacter ponti</name>
    <dbReference type="NCBI Taxonomy" id="1510457"/>
    <lineage>
        <taxon>Bacteria</taxon>
        <taxon>Pseudomonadati</taxon>
        <taxon>Pseudomonadota</taxon>
        <taxon>Alphaproteobacteria</taxon>
        <taxon>Rhodobacterales</taxon>
        <taxon>Roseobacteraceae</taxon>
        <taxon>Litoreibacter</taxon>
    </lineage>
</organism>
<dbReference type="OrthoDB" id="7829051at2"/>
<dbReference type="InterPro" id="IPR018247">
    <property type="entry name" value="EF_Hand_1_Ca_BS"/>
</dbReference>
<proteinExistence type="predicted"/>
<dbReference type="PROSITE" id="PS00018">
    <property type="entry name" value="EF_HAND_1"/>
    <property type="match status" value="1"/>
</dbReference>
<evidence type="ECO:0000313" key="2">
    <source>
        <dbReference type="Proteomes" id="UP000243978"/>
    </source>
</evidence>
<dbReference type="Proteomes" id="UP000243978">
    <property type="component" value="Unassembled WGS sequence"/>
</dbReference>
<protein>
    <submittedName>
        <fullName evidence="1">Uncharacterized protein</fullName>
    </submittedName>
</protein>
<accession>A0A2T6BE04</accession>
<sequence>MKTVLWIIGGVLLAGGLAVVWLGWVLSGAPSLMPAPAKTPAPEGFVASDYPPITELSAPEGVRLIDLSAFGEYFEHYFLPDERVTYFRVFAGDEMSTTVFVDAQGRLMGQIKLLPNDFPMGPHFVDPDGSHTVTATEVGPYVPHVLLDGEATQARLQELHAQATRYRRFSYTDMPRDRPEFDAKLATHVFEIDGVWHKIVEDGATSLDWKGAPFEQLDVQYDISRSLDPADATRFMDGAYTLRLTHFDQQTYLGKKGAPMGSTTGVGRGAQWRGDGFYTLVAGDAELRFSLVGDTEFLSNPSRTYLTMSGKPDLDMVVLRHQVYGRPTAAYVVARD</sequence>
<evidence type="ECO:0000313" key="1">
    <source>
        <dbReference type="EMBL" id="PTX54286.1"/>
    </source>
</evidence>
<dbReference type="AlphaFoldDB" id="A0A2T6BE04"/>
<keyword evidence="2" id="KW-1185">Reference proteome</keyword>